<organism evidence="2 3">
    <name type="scientific">Halorarum halophilum</name>
    <dbReference type="NCBI Taxonomy" id="2743090"/>
    <lineage>
        <taxon>Archaea</taxon>
        <taxon>Methanobacteriati</taxon>
        <taxon>Methanobacteriota</taxon>
        <taxon>Stenosarchaea group</taxon>
        <taxon>Halobacteria</taxon>
        <taxon>Halobacteriales</taxon>
        <taxon>Haloferacaceae</taxon>
        <taxon>Halorarum</taxon>
    </lineage>
</organism>
<protein>
    <submittedName>
        <fullName evidence="2">Uncharacterized protein</fullName>
    </submittedName>
</protein>
<sequence>MVGSDTSDDESFPVGWSEAESMEAMPSTDDARASVLYEREGAEVGLRVFPSEPNVPHADTDRWRVGVVQGSFDNPDRMDPIADVEGRDEALDVARSFMEAYEDAEGADRIERAMEAVSQ</sequence>
<dbReference type="AlphaFoldDB" id="A0A7D5GBP0"/>
<dbReference type="EMBL" id="CP058529">
    <property type="protein sequence ID" value="QLG27672.1"/>
    <property type="molecule type" value="Genomic_DNA"/>
</dbReference>
<dbReference type="RefSeq" id="WP_179169247.1">
    <property type="nucleotide sequence ID" value="NZ_CP058529.1"/>
</dbReference>
<proteinExistence type="predicted"/>
<evidence type="ECO:0000313" key="3">
    <source>
        <dbReference type="Proteomes" id="UP000509750"/>
    </source>
</evidence>
<gene>
    <name evidence="2" type="ORF">HUG10_08965</name>
</gene>
<dbReference type="OrthoDB" id="211576at2157"/>
<dbReference type="GeneID" id="56028960"/>
<reference evidence="2 3" key="1">
    <citation type="submission" date="2020-07" db="EMBL/GenBank/DDBJ databases">
        <title>Gai3-2, isolated from salt lake.</title>
        <authorList>
            <person name="Cui H."/>
            <person name="Shi X."/>
        </authorList>
    </citation>
    <scope>NUCLEOTIDE SEQUENCE [LARGE SCALE GENOMIC DNA]</scope>
    <source>
        <strain evidence="2 3">Gai3-2</strain>
    </source>
</reference>
<evidence type="ECO:0000313" key="2">
    <source>
        <dbReference type="EMBL" id="QLG27672.1"/>
    </source>
</evidence>
<dbReference type="Proteomes" id="UP000509750">
    <property type="component" value="Chromosome"/>
</dbReference>
<accession>A0A7D5GBP0</accession>
<feature type="region of interest" description="Disordered" evidence="1">
    <location>
        <begin position="1"/>
        <end position="31"/>
    </location>
</feature>
<name>A0A7D5GBP0_9EURY</name>
<feature type="compositionally biased region" description="Acidic residues" evidence="1">
    <location>
        <begin position="1"/>
        <end position="11"/>
    </location>
</feature>
<keyword evidence="3" id="KW-1185">Reference proteome</keyword>
<dbReference type="KEGG" id="halg:HUG10_08965"/>
<evidence type="ECO:0000256" key="1">
    <source>
        <dbReference type="SAM" id="MobiDB-lite"/>
    </source>
</evidence>